<dbReference type="Proteomes" id="UP000054144">
    <property type="component" value="Unassembled WGS sequence"/>
</dbReference>
<dbReference type="AlphaFoldDB" id="A0A0D7A6A0"/>
<sequence>MNHYITVFDDDVSPHPYTDVHVISFVFSDRVTVRDLEGRRHNCRFLASALSLMDVDDYRPSFSFEGEVVRIEYTNREQPLLL</sequence>
<evidence type="ECO:0000313" key="1">
    <source>
        <dbReference type="EMBL" id="KIY46275.1"/>
    </source>
</evidence>
<accession>A0A0D7A6A0</accession>
<keyword evidence="2" id="KW-1185">Reference proteome</keyword>
<reference evidence="1 2" key="1">
    <citation type="journal article" date="2015" name="Fungal Genet. Biol.">
        <title>Evolution of novel wood decay mechanisms in Agaricales revealed by the genome sequences of Fistulina hepatica and Cylindrobasidium torrendii.</title>
        <authorList>
            <person name="Floudas D."/>
            <person name="Held B.W."/>
            <person name="Riley R."/>
            <person name="Nagy L.G."/>
            <person name="Koehler G."/>
            <person name="Ransdell A.S."/>
            <person name="Younus H."/>
            <person name="Chow J."/>
            <person name="Chiniquy J."/>
            <person name="Lipzen A."/>
            <person name="Tritt A."/>
            <person name="Sun H."/>
            <person name="Haridas S."/>
            <person name="LaButti K."/>
            <person name="Ohm R.A."/>
            <person name="Kues U."/>
            <person name="Blanchette R.A."/>
            <person name="Grigoriev I.V."/>
            <person name="Minto R.E."/>
            <person name="Hibbett D.S."/>
        </authorList>
    </citation>
    <scope>NUCLEOTIDE SEQUENCE [LARGE SCALE GENOMIC DNA]</scope>
    <source>
        <strain evidence="1 2">ATCC 64428</strain>
    </source>
</reference>
<gene>
    <name evidence="1" type="ORF">FISHEDRAFT_75801</name>
</gene>
<name>A0A0D7A6A0_9AGAR</name>
<evidence type="ECO:0000313" key="2">
    <source>
        <dbReference type="Proteomes" id="UP000054144"/>
    </source>
</evidence>
<organism evidence="1 2">
    <name type="scientific">Fistulina hepatica ATCC 64428</name>
    <dbReference type="NCBI Taxonomy" id="1128425"/>
    <lineage>
        <taxon>Eukaryota</taxon>
        <taxon>Fungi</taxon>
        <taxon>Dikarya</taxon>
        <taxon>Basidiomycota</taxon>
        <taxon>Agaricomycotina</taxon>
        <taxon>Agaricomycetes</taxon>
        <taxon>Agaricomycetidae</taxon>
        <taxon>Agaricales</taxon>
        <taxon>Fistulinaceae</taxon>
        <taxon>Fistulina</taxon>
    </lineage>
</organism>
<proteinExistence type="predicted"/>
<protein>
    <submittedName>
        <fullName evidence="1">Uncharacterized protein</fullName>
    </submittedName>
</protein>
<dbReference type="EMBL" id="KN882037">
    <property type="protein sequence ID" value="KIY46275.1"/>
    <property type="molecule type" value="Genomic_DNA"/>
</dbReference>